<organism evidence="1 2">
    <name type="scientific">Pisum sativum</name>
    <name type="common">Garden pea</name>
    <name type="synonym">Lathyrus oleraceus</name>
    <dbReference type="NCBI Taxonomy" id="3888"/>
    <lineage>
        <taxon>Eukaryota</taxon>
        <taxon>Viridiplantae</taxon>
        <taxon>Streptophyta</taxon>
        <taxon>Embryophyta</taxon>
        <taxon>Tracheophyta</taxon>
        <taxon>Spermatophyta</taxon>
        <taxon>Magnoliopsida</taxon>
        <taxon>eudicotyledons</taxon>
        <taxon>Gunneridae</taxon>
        <taxon>Pentapetalae</taxon>
        <taxon>rosids</taxon>
        <taxon>fabids</taxon>
        <taxon>Fabales</taxon>
        <taxon>Fabaceae</taxon>
        <taxon>Papilionoideae</taxon>
        <taxon>50 kb inversion clade</taxon>
        <taxon>NPAAA clade</taxon>
        <taxon>Hologalegina</taxon>
        <taxon>IRL clade</taxon>
        <taxon>Fabeae</taxon>
        <taxon>Lathyrus</taxon>
    </lineage>
</organism>
<proteinExistence type="predicted"/>
<protein>
    <submittedName>
        <fullName evidence="1">Uncharacterized protein</fullName>
    </submittedName>
</protein>
<dbReference type="AlphaFoldDB" id="A0A9D5GXN0"/>
<keyword evidence="2" id="KW-1185">Reference proteome</keyword>
<evidence type="ECO:0000313" key="1">
    <source>
        <dbReference type="EMBL" id="KAI5444813.1"/>
    </source>
</evidence>
<reference evidence="1 2" key="1">
    <citation type="journal article" date="2022" name="Nat. Genet.">
        <title>Improved pea reference genome and pan-genome highlight genomic features and evolutionary characteristics.</title>
        <authorList>
            <person name="Yang T."/>
            <person name="Liu R."/>
            <person name="Luo Y."/>
            <person name="Hu S."/>
            <person name="Wang D."/>
            <person name="Wang C."/>
            <person name="Pandey M.K."/>
            <person name="Ge S."/>
            <person name="Xu Q."/>
            <person name="Li N."/>
            <person name="Li G."/>
            <person name="Huang Y."/>
            <person name="Saxena R.K."/>
            <person name="Ji Y."/>
            <person name="Li M."/>
            <person name="Yan X."/>
            <person name="He Y."/>
            <person name="Liu Y."/>
            <person name="Wang X."/>
            <person name="Xiang C."/>
            <person name="Varshney R.K."/>
            <person name="Ding H."/>
            <person name="Gao S."/>
            <person name="Zong X."/>
        </authorList>
    </citation>
    <scope>NUCLEOTIDE SEQUENCE [LARGE SCALE GENOMIC DNA]</scope>
    <source>
        <strain evidence="1 2">cv. Zhongwan 6</strain>
    </source>
</reference>
<sequence length="87" mass="9871">MVACLRRNELLYQKAFIRRCQNLQNAEAEVDLLGDQVEALLILLEKIYVALHQHAPALKQHFEVFNILELIKTKLVNGAFQAANAAI</sequence>
<dbReference type="InterPro" id="IPR037490">
    <property type="entry name" value="WAP"/>
</dbReference>
<gene>
    <name evidence="1" type="ORF">KIW84_013190</name>
</gene>
<evidence type="ECO:0000313" key="2">
    <source>
        <dbReference type="Proteomes" id="UP001058974"/>
    </source>
</evidence>
<dbReference type="PANTHER" id="PTHR33883">
    <property type="entry name" value="WPP DOMAIN-ASSOCIATED PROTEIN"/>
    <property type="match status" value="1"/>
</dbReference>
<comment type="caution">
    <text evidence="1">The sequence shown here is derived from an EMBL/GenBank/DDBJ whole genome shotgun (WGS) entry which is preliminary data.</text>
</comment>
<dbReference type="EMBL" id="JAMSHJ010000001">
    <property type="protein sequence ID" value="KAI5444813.1"/>
    <property type="molecule type" value="Genomic_DNA"/>
</dbReference>
<accession>A0A9D5GXN0</accession>
<dbReference type="Gramene" id="Psat01G0319000-T3">
    <property type="protein sequence ID" value="KAI5444813.1"/>
    <property type="gene ID" value="KIW84_013190"/>
</dbReference>
<dbReference type="Proteomes" id="UP001058974">
    <property type="component" value="Chromosome 1"/>
</dbReference>
<dbReference type="PANTHER" id="PTHR33883:SF7">
    <property type="entry name" value="OS04G0521600 PROTEIN"/>
    <property type="match status" value="1"/>
</dbReference>
<name>A0A9D5GXN0_PEA</name>